<dbReference type="Proteomes" id="UP000626370">
    <property type="component" value="Unassembled WGS sequence"/>
</dbReference>
<gene>
    <name evidence="1" type="ORF">GCM10011501_14450</name>
</gene>
<sequence length="355" mass="40846">MLLLNLPLKVIKMSTLLNNLLNALEQIVLEVVDYKTDTVKLVAGEADWAKELLPQLSSDSPFILDDNIAFLYDFLFDAKQVWNASSNGSIRSGFWTEVTAHHNQLHLEAVAIKQENENLLLIINQSNEFKFRQTTLQSAREMLLSNDRLVEQNQYLHNRILTILKKPTKQNDILIALTKAIENAGFAVVITNKKLKTIIENTATKSLFDQQYLPISEVKKPIDIILSLMQNQLPEFDRIMSTKSSWDGELCWILPPSTLKWLKIAVYPVTNEFNEIKNWIFFANDISNVKYLVQRNEQLALHDILYSQNYPIALVFGKRLSRKQQKRLLSIYFTLISTSSEVITNTLAMKKVTNF</sequence>
<organism evidence="1 2">
    <name type="scientific">Thalassotalea profundi</name>
    <dbReference type="NCBI Taxonomy" id="2036687"/>
    <lineage>
        <taxon>Bacteria</taxon>
        <taxon>Pseudomonadati</taxon>
        <taxon>Pseudomonadota</taxon>
        <taxon>Gammaproteobacteria</taxon>
        <taxon>Alteromonadales</taxon>
        <taxon>Colwelliaceae</taxon>
        <taxon>Thalassotalea</taxon>
    </lineage>
</organism>
<dbReference type="EMBL" id="BNAH01000005">
    <property type="protein sequence ID" value="GHE86392.1"/>
    <property type="molecule type" value="Genomic_DNA"/>
</dbReference>
<comment type="caution">
    <text evidence="1">The sequence shown here is derived from an EMBL/GenBank/DDBJ whole genome shotgun (WGS) entry which is preliminary data.</text>
</comment>
<evidence type="ECO:0000313" key="2">
    <source>
        <dbReference type="Proteomes" id="UP000626370"/>
    </source>
</evidence>
<accession>A0ABQ3ILH6</accession>
<reference evidence="2" key="1">
    <citation type="journal article" date="2019" name="Int. J. Syst. Evol. Microbiol.">
        <title>The Global Catalogue of Microorganisms (GCM) 10K type strain sequencing project: providing services to taxonomists for standard genome sequencing and annotation.</title>
        <authorList>
            <consortium name="The Broad Institute Genomics Platform"/>
            <consortium name="The Broad Institute Genome Sequencing Center for Infectious Disease"/>
            <person name="Wu L."/>
            <person name="Ma J."/>
        </authorList>
    </citation>
    <scope>NUCLEOTIDE SEQUENCE [LARGE SCALE GENOMIC DNA]</scope>
    <source>
        <strain evidence="2">CGMCC 1.15922</strain>
    </source>
</reference>
<keyword evidence="2" id="KW-1185">Reference proteome</keyword>
<protein>
    <submittedName>
        <fullName evidence="1">Uncharacterized protein</fullName>
    </submittedName>
</protein>
<evidence type="ECO:0000313" key="1">
    <source>
        <dbReference type="EMBL" id="GHE86392.1"/>
    </source>
</evidence>
<name>A0ABQ3ILH6_9GAMM</name>
<proteinExistence type="predicted"/>